<keyword evidence="3" id="KW-1133">Transmembrane helix</keyword>
<dbReference type="eggNOG" id="COG0845">
    <property type="taxonomic scope" value="Bacteria"/>
</dbReference>
<protein>
    <submittedName>
        <fullName evidence="4">Multidrug resistance efflux pump</fullName>
    </submittedName>
</protein>
<dbReference type="PANTHER" id="PTHR32347">
    <property type="entry name" value="EFFLUX SYSTEM COMPONENT YKNX-RELATED"/>
    <property type="match status" value="1"/>
</dbReference>
<dbReference type="EMBL" id="CP003154">
    <property type="protein sequence ID" value="AFL74936.1"/>
    <property type="molecule type" value="Genomic_DNA"/>
</dbReference>
<comment type="subcellular location">
    <subcellularLocation>
        <location evidence="1">Cell envelope</location>
    </subcellularLocation>
</comment>
<keyword evidence="2" id="KW-0175">Coiled coil</keyword>
<dbReference type="RefSeq" id="WP_014779351.1">
    <property type="nucleotide sequence ID" value="NC_018012.1"/>
</dbReference>
<dbReference type="KEGG" id="tvi:Thivi_3056"/>
<gene>
    <name evidence="4" type="ordered locus">Thivi_3056</name>
</gene>
<evidence type="ECO:0000256" key="3">
    <source>
        <dbReference type="SAM" id="Phobius"/>
    </source>
</evidence>
<accession>I3YD68</accession>
<organism evidence="4 5">
    <name type="scientific">Thiocystis violascens (strain ATCC 17096 / DSM 198 / 6111)</name>
    <name type="common">Chromatium violascens</name>
    <dbReference type="NCBI Taxonomy" id="765911"/>
    <lineage>
        <taxon>Bacteria</taxon>
        <taxon>Pseudomonadati</taxon>
        <taxon>Pseudomonadota</taxon>
        <taxon>Gammaproteobacteria</taxon>
        <taxon>Chromatiales</taxon>
        <taxon>Chromatiaceae</taxon>
        <taxon>Thiocystis</taxon>
    </lineage>
</organism>
<evidence type="ECO:0000313" key="5">
    <source>
        <dbReference type="Proteomes" id="UP000006062"/>
    </source>
</evidence>
<dbReference type="STRING" id="765911.Thivi_3056"/>
<dbReference type="GO" id="GO:0030313">
    <property type="term" value="C:cell envelope"/>
    <property type="evidence" value="ECO:0007669"/>
    <property type="project" value="UniProtKB-SubCell"/>
</dbReference>
<evidence type="ECO:0000313" key="4">
    <source>
        <dbReference type="EMBL" id="AFL74936.1"/>
    </source>
</evidence>
<proteinExistence type="predicted"/>
<feature type="transmembrane region" description="Helical" evidence="3">
    <location>
        <begin position="28"/>
        <end position="52"/>
    </location>
</feature>
<keyword evidence="5" id="KW-1185">Reference proteome</keyword>
<name>I3YD68_THIV6</name>
<keyword evidence="3" id="KW-0812">Transmembrane</keyword>
<reference evidence="4 5" key="1">
    <citation type="submission" date="2012-06" db="EMBL/GenBank/DDBJ databases">
        <title>Complete sequence of Thiocystis violascens DSM 198.</title>
        <authorList>
            <consortium name="US DOE Joint Genome Institute"/>
            <person name="Lucas S."/>
            <person name="Han J."/>
            <person name="Lapidus A."/>
            <person name="Cheng J.-F."/>
            <person name="Goodwin L."/>
            <person name="Pitluck S."/>
            <person name="Peters L."/>
            <person name="Ovchinnikova G."/>
            <person name="Teshima H."/>
            <person name="Detter J.C."/>
            <person name="Han C."/>
            <person name="Tapia R."/>
            <person name="Land M."/>
            <person name="Hauser L."/>
            <person name="Kyrpides N."/>
            <person name="Ivanova N."/>
            <person name="Pagani I."/>
            <person name="Vogl K."/>
            <person name="Liu Z."/>
            <person name="Frigaard N.-U."/>
            <person name="Bryant D."/>
            <person name="Woyke T."/>
        </authorList>
    </citation>
    <scope>NUCLEOTIDE SEQUENCE [LARGE SCALE GENOMIC DNA]</scope>
    <source>
        <strain evidence="5">ATCC 17096 / DSM 198 / 6111</strain>
    </source>
</reference>
<evidence type="ECO:0000256" key="2">
    <source>
        <dbReference type="ARBA" id="ARBA00023054"/>
    </source>
</evidence>
<dbReference type="Gene3D" id="2.40.50.100">
    <property type="match status" value="1"/>
</dbReference>
<keyword evidence="3" id="KW-0472">Membrane</keyword>
<dbReference type="InterPro" id="IPR050465">
    <property type="entry name" value="UPF0194_transport"/>
</dbReference>
<evidence type="ECO:0000256" key="1">
    <source>
        <dbReference type="ARBA" id="ARBA00004196"/>
    </source>
</evidence>
<dbReference type="Proteomes" id="UP000006062">
    <property type="component" value="Chromosome"/>
</dbReference>
<dbReference type="HOGENOM" id="CLU_065960_0_0_6"/>
<sequence>MQRIRPKIRVDQLRSEARPVKRGAVGRYVYLALLLFFVFYLIDIVTEGLFFLEGEGMIVRDAQVIAAERVATVTELSVKLGDEVTEGQRLARLRSQDALETLVRLTADLTQAEFSLTEMRIRSKALNGLIDEARIRVSWNENARRELSRADKEGLLIRHQGAQMVDDTYQSISELRQLEIERDTIAAELPSLETRVMSARQVLDALTGVYNDGYVHAPAKGTVGALEVELGSVVKVGDQVLRIHEGSAYVLAYLPTGSFHRVREGESVTLRDGIWVATGRVERILPLATVLPPEFKRAFEAVRTQQIVRIALSGATEPPPLFTKVEISWEHSPWGWVARALERLRMHLDPDRATMEVLPSTG</sequence>
<dbReference type="OrthoDB" id="8524475at2"/>
<dbReference type="AlphaFoldDB" id="I3YD68"/>